<feature type="compositionally biased region" description="Low complexity" evidence="1">
    <location>
        <begin position="41"/>
        <end position="51"/>
    </location>
</feature>
<dbReference type="GeneID" id="39990475"/>
<comment type="caution">
    <text evidence="3">The sequence shown here is derived from an EMBL/GenBank/DDBJ whole genome shotgun (WGS) entry which is preliminary data.</text>
</comment>
<dbReference type="VEuPathDB" id="TriTrypDB:TM35_000531100"/>
<organism evidence="3 4">
    <name type="scientific">Trypanosoma theileri</name>
    <dbReference type="NCBI Taxonomy" id="67003"/>
    <lineage>
        <taxon>Eukaryota</taxon>
        <taxon>Discoba</taxon>
        <taxon>Euglenozoa</taxon>
        <taxon>Kinetoplastea</taxon>
        <taxon>Metakinetoplastina</taxon>
        <taxon>Trypanosomatida</taxon>
        <taxon>Trypanosomatidae</taxon>
        <taxon>Trypanosoma</taxon>
    </lineage>
</organism>
<feature type="signal peptide" evidence="2">
    <location>
        <begin position="1"/>
        <end position="22"/>
    </location>
</feature>
<dbReference type="EMBL" id="NBCO01000053">
    <property type="protein sequence ID" value="ORC83926.1"/>
    <property type="molecule type" value="Genomic_DNA"/>
</dbReference>
<gene>
    <name evidence="3" type="ORF">TM35_000531100</name>
</gene>
<evidence type="ECO:0000256" key="1">
    <source>
        <dbReference type="SAM" id="MobiDB-lite"/>
    </source>
</evidence>
<sequence>MMLRRVFCFLVLLLSITCVCVANEETKEEAPGLAAHPNPLPSSGDLPSGSPATCPSDADGGSNAGCPPESPNESCSPNSSASAGALPQCTESTAKGPATAETQIPVDGRVGETGKQGRGDAVANPSHRIAEPGNDNGEAGSNGSPGNK</sequence>
<reference evidence="3 4" key="1">
    <citation type="submission" date="2017-03" db="EMBL/GenBank/DDBJ databases">
        <title>An alternative strategy for trypanosome survival in the mammalian bloodstream revealed through genome and transcriptome analysis of the ubiquitous bovine parasite Trypanosoma (Megatrypanum) theileri.</title>
        <authorList>
            <person name="Kelly S."/>
            <person name="Ivens A."/>
            <person name="Mott A."/>
            <person name="O'Neill E."/>
            <person name="Emms D."/>
            <person name="Macleod O."/>
            <person name="Voorheis P."/>
            <person name="Matthews J."/>
            <person name="Matthews K."/>
            <person name="Carrington M."/>
        </authorList>
    </citation>
    <scope>NUCLEOTIDE SEQUENCE [LARGE SCALE GENOMIC DNA]</scope>
    <source>
        <strain evidence="3">Edinburgh</strain>
    </source>
</reference>
<evidence type="ECO:0000313" key="3">
    <source>
        <dbReference type="EMBL" id="ORC83926.1"/>
    </source>
</evidence>
<evidence type="ECO:0000313" key="4">
    <source>
        <dbReference type="Proteomes" id="UP000192257"/>
    </source>
</evidence>
<feature type="compositionally biased region" description="Polar residues" evidence="1">
    <location>
        <begin position="139"/>
        <end position="148"/>
    </location>
</feature>
<feature type="compositionally biased region" description="Basic and acidic residues" evidence="1">
    <location>
        <begin position="109"/>
        <end position="118"/>
    </location>
</feature>
<feature type="chain" id="PRO_5012891108" evidence="2">
    <location>
        <begin position="23"/>
        <end position="148"/>
    </location>
</feature>
<protein>
    <submittedName>
        <fullName evidence="3">Uncharacterized protein</fullName>
    </submittedName>
</protein>
<dbReference type="Proteomes" id="UP000192257">
    <property type="component" value="Unassembled WGS sequence"/>
</dbReference>
<evidence type="ECO:0000256" key="2">
    <source>
        <dbReference type="SAM" id="SignalP"/>
    </source>
</evidence>
<name>A0A1X0NGU9_9TRYP</name>
<dbReference type="AlphaFoldDB" id="A0A1X0NGU9"/>
<feature type="non-terminal residue" evidence="3">
    <location>
        <position position="148"/>
    </location>
</feature>
<keyword evidence="2" id="KW-0732">Signal</keyword>
<proteinExistence type="predicted"/>
<feature type="compositionally biased region" description="Low complexity" evidence="1">
    <location>
        <begin position="71"/>
        <end position="83"/>
    </location>
</feature>
<keyword evidence="4" id="KW-1185">Reference proteome</keyword>
<accession>A0A1X0NGU9</accession>
<feature type="region of interest" description="Disordered" evidence="1">
    <location>
        <begin position="29"/>
        <end position="148"/>
    </location>
</feature>
<dbReference type="RefSeq" id="XP_028877992.1">
    <property type="nucleotide sequence ID" value="XM_029030695.1"/>
</dbReference>